<evidence type="ECO:0000256" key="2">
    <source>
        <dbReference type="ARBA" id="ARBA00023239"/>
    </source>
</evidence>
<dbReference type="PANTHER" id="PTHR12935">
    <property type="entry name" value="GAMMA-GLUTAMYLCYCLOTRANSFERASE"/>
    <property type="match status" value="1"/>
</dbReference>
<dbReference type="PANTHER" id="PTHR12935:SF0">
    <property type="entry name" value="GAMMA-GLUTAMYLCYCLOTRANSFERASE"/>
    <property type="match status" value="1"/>
</dbReference>
<keyword evidence="7" id="KW-1185">Reference proteome</keyword>
<reference evidence="6 7" key="1">
    <citation type="journal article" date="2020" name="ISME J.">
        <title>Uncovering the hidden diversity of litter-decomposition mechanisms in mushroom-forming fungi.</title>
        <authorList>
            <person name="Floudas D."/>
            <person name="Bentzer J."/>
            <person name="Ahren D."/>
            <person name="Johansson T."/>
            <person name="Persson P."/>
            <person name="Tunlid A."/>
        </authorList>
    </citation>
    <scope>NUCLEOTIDE SEQUENCE [LARGE SCALE GENOMIC DNA]</scope>
    <source>
        <strain evidence="6 7">CBS 175.51</strain>
    </source>
</reference>
<dbReference type="InterPro" id="IPR017939">
    <property type="entry name" value="G-Glutamylcylcotransferase"/>
</dbReference>
<dbReference type="AlphaFoldDB" id="A0A8H5B2T7"/>
<evidence type="ECO:0000256" key="4">
    <source>
        <dbReference type="PIRSR" id="PIRSR617939-2"/>
    </source>
</evidence>
<dbReference type="InterPro" id="IPR036568">
    <property type="entry name" value="GGCT-like_sf"/>
</dbReference>
<accession>A0A8H5B2T7</accession>
<dbReference type="Pfam" id="PF06094">
    <property type="entry name" value="GGACT"/>
    <property type="match status" value="1"/>
</dbReference>
<evidence type="ECO:0000256" key="1">
    <source>
        <dbReference type="ARBA" id="ARBA00012346"/>
    </source>
</evidence>
<evidence type="ECO:0000259" key="5">
    <source>
        <dbReference type="Pfam" id="PF06094"/>
    </source>
</evidence>
<dbReference type="InterPro" id="IPR013024">
    <property type="entry name" value="GGCT-like"/>
</dbReference>
<name>A0A8H5B2T7_9AGAR</name>
<feature type="binding site" evidence="4">
    <location>
        <position position="136"/>
    </location>
    <ligand>
        <name>substrate</name>
    </ligand>
</feature>
<evidence type="ECO:0000313" key="7">
    <source>
        <dbReference type="Proteomes" id="UP000541558"/>
    </source>
</evidence>
<evidence type="ECO:0000313" key="6">
    <source>
        <dbReference type="EMBL" id="KAF5315557.1"/>
    </source>
</evidence>
<dbReference type="Gene3D" id="3.10.490.10">
    <property type="entry name" value="Gamma-glutamyl cyclotransferase-like"/>
    <property type="match status" value="1"/>
</dbReference>
<dbReference type="OrthoDB" id="2924818at2759"/>
<dbReference type="GO" id="GO:0003839">
    <property type="term" value="F:gamma-glutamylcyclotransferase activity"/>
    <property type="evidence" value="ECO:0007669"/>
    <property type="project" value="UniProtKB-EC"/>
</dbReference>
<comment type="caution">
    <text evidence="6">The sequence shown here is derived from an EMBL/GenBank/DDBJ whole genome shotgun (WGS) entry which is preliminary data.</text>
</comment>
<proteinExistence type="predicted"/>
<sequence>MTAPTDLPRTLYFGYGSNLWLDQMKRRCPQSKLVGIGLLKDWKWIINRRGYANIIPSVGDIVYGLMFELSEHDEEFLDRSEGVPISYVTETLPIEFTSVTTPNDLNSVVGSAAVLRDALVYVDYKRVENGDPKEEYIFRINKGIIDAERIGIPKDYFEKYFRPSIPIMPEALKEPDSMVLDPFAPQLYRVEA</sequence>
<feature type="active site" description="Proton acceptor" evidence="3">
    <location>
        <position position="81"/>
    </location>
</feature>
<dbReference type="EC" id="4.3.2.9" evidence="1"/>
<gene>
    <name evidence="6" type="ORF">D9611_004994</name>
</gene>
<dbReference type="InterPro" id="IPR009288">
    <property type="entry name" value="AIG2-like_dom"/>
</dbReference>
<dbReference type="SUPFAM" id="SSF110857">
    <property type="entry name" value="Gamma-glutamyl cyclotransferase-like"/>
    <property type="match status" value="1"/>
</dbReference>
<dbReference type="Proteomes" id="UP000541558">
    <property type="component" value="Unassembled WGS sequence"/>
</dbReference>
<protein>
    <recommendedName>
        <fullName evidence="1">gamma-glutamylcyclotransferase</fullName>
        <ecNumber evidence="1">4.3.2.9</ecNumber>
    </recommendedName>
</protein>
<feature type="domain" description="Gamma-glutamylcyclotransferase AIG2-like" evidence="5">
    <location>
        <begin position="12"/>
        <end position="100"/>
    </location>
</feature>
<evidence type="ECO:0000256" key="3">
    <source>
        <dbReference type="PIRSR" id="PIRSR617939-1"/>
    </source>
</evidence>
<dbReference type="EMBL" id="JAACJK010000220">
    <property type="protein sequence ID" value="KAF5315557.1"/>
    <property type="molecule type" value="Genomic_DNA"/>
</dbReference>
<keyword evidence="2" id="KW-0456">Lyase</keyword>
<feature type="binding site" evidence="4">
    <location>
        <begin position="12"/>
        <end position="17"/>
    </location>
    <ligand>
        <name>substrate</name>
    </ligand>
</feature>
<organism evidence="6 7">
    <name type="scientific">Ephemerocybe angulata</name>
    <dbReference type="NCBI Taxonomy" id="980116"/>
    <lineage>
        <taxon>Eukaryota</taxon>
        <taxon>Fungi</taxon>
        <taxon>Dikarya</taxon>
        <taxon>Basidiomycota</taxon>
        <taxon>Agaricomycotina</taxon>
        <taxon>Agaricomycetes</taxon>
        <taxon>Agaricomycetidae</taxon>
        <taxon>Agaricales</taxon>
        <taxon>Agaricineae</taxon>
        <taxon>Psathyrellaceae</taxon>
        <taxon>Ephemerocybe</taxon>
    </lineage>
</organism>
<dbReference type="CDD" id="cd06661">
    <property type="entry name" value="GGCT_like"/>
    <property type="match status" value="1"/>
</dbReference>